<accession>A0A369Q0U6</accession>
<dbReference type="RefSeq" id="WP_115401520.1">
    <property type="nucleotide sequence ID" value="NZ_QPKV01000002.1"/>
</dbReference>
<keyword evidence="1" id="KW-0732">Signal</keyword>
<feature type="chain" id="PRO_5016828348" description="DNA-binding protein" evidence="1">
    <location>
        <begin position="20"/>
        <end position="116"/>
    </location>
</feature>
<evidence type="ECO:0000256" key="1">
    <source>
        <dbReference type="SAM" id="SignalP"/>
    </source>
</evidence>
<reference evidence="2 3" key="1">
    <citation type="submission" date="2018-07" db="EMBL/GenBank/DDBJ databases">
        <title>Pedobacter sp. nov., isolated from soil.</title>
        <authorList>
            <person name="Zhou L.Y."/>
            <person name="Du Z.J."/>
        </authorList>
    </citation>
    <scope>NUCLEOTIDE SEQUENCE [LARGE SCALE GENOMIC DNA]</scope>
    <source>
        <strain evidence="2 3">JDX94</strain>
    </source>
</reference>
<comment type="caution">
    <text evidence="2">The sequence shown here is derived from an EMBL/GenBank/DDBJ whole genome shotgun (WGS) entry which is preliminary data.</text>
</comment>
<evidence type="ECO:0000313" key="2">
    <source>
        <dbReference type="EMBL" id="RDC58110.1"/>
    </source>
</evidence>
<dbReference type="EMBL" id="QPKV01000002">
    <property type="protein sequence ID" value="RDC58110.1"/>
    <property type="molecule type" value="Genomic_DNA"/>
</dbReference>
<evidence type="ECO:0008006" key="4">
    <source>
        <dbReference type="Google" id="ProtNLM"/>
    </source>
</evidence>
<organism evidence="2 3">
    <name type="scientific">Pedobacter chinensis</name>
    <dbReference type="NCBI Taxonomy" id="2282421"/>
    <lineage>
        <taxon>Bacteria</taxon>
        <taxon>Pseudomonadati</taxon>
        <taxon>Bacteroidota</taxon>
        <taxon>Sphingobacteriia</taxon>
        <taxon>Sphingobacteriales</taxon>
        <taxon>Sphingobacteriaceae</taxon>
        <taxon>Pedobacter</taxon>
    </lineage>
</organism>
<proteinExistence type="predicted"/>
<sequence length="116" mass="12509">MKKFSLLFLIVLAAGVAKSQTLILAKDAAQYIGKTVSVCDSVYSSKLLDNLSLINLGGAYPNEVLTIVINKEDQAKFTSEPSAMFIGNNICVTGVVSEFKGKRQIVVTDPKQIVVK</sequence>
<dbReference type="OrthoDB" id="1524522at2"/>
<evidence type="ECO:0000313" key="3">
    <source>
        <dbReference type="Proteomes" id="UP000253961"/>
    </source>
</evidence>
<gene>
    <name evidence="2" type="ORF">DU508_03955</name>
</gene>
<dbReference type="Proteomes" id="UP000253961">
    <property type="component" value="Unassembled WGS sequence"/>
</dbReference>
<protein>
    <recommendedName>
        <fullName evidence="4">DNA-binding protein</fullName>
    </recommendedName>
</protein>
<keyword evidence="3" id="KW-1185">Reference proteome</keyword>
<feature type="signal peptide" evidence="1">
    <location>
        <begin position="1"/>
        <end position="19"/>
    </location>
</feature>
<name>A0A369Q0U6_9SPHI</name>
<dbReference type="AlphaFoldDB" id="A0A369Q0U6"/>